<proteinExistence type="predicted"/>
<dbReference type="Proteomes" id="UP000552615">
    <property type="component" value="Unassembled WGS sequence"/>
</dbReference>
<organism evidence="1 2">
    <name type="scientific">Chryseobacterium cheonjiense</name>
    <dbReference type="NCBI Taxonomy" id="2728845"/>
    <lineage>
        <taxon>Bacteria</taxon>
        <taxon>Pseudomonadati</taxon>
        <taxon>Bacteroidota</taxon>
        <taxon>Flavobacteriia</taxon>
        <taxon>Flavobacteriales</taxon>
        <taxon>Weeksellaceae</taxon>
        <taxon>Chryseobacterium group</taxon>
        <taxon>Chryseobacterium</taxon>
    </lineage>
</organism>
<dbReference type="RefSeq" id="WP_169230134.1">
    <property type="nucleotide sequence ID" value="NZ_JABBGF010000001.1"/>
</dbReference>
<keyword evidence="2" id="KW-1185">Reference proteome</keyword>
<sequence length="68" mass="7974">MQRSFSNVKQKPAIKDCYSIGEILSKYKIAESTLRRIVSTNKIPKYNEGKFVYIPKYAIDPFLKRFIV</sequence>
<comment type="caution">
    <text evidence="1">The sequence shown here is derived from an EMBL/GenBank/DDBJ whole genome shotgun (WGS) entry which is preliminary data.</text>
</comment>
<protein>
    <submittedName>
        <fullName evidence="1">Helix-turn-helix domain-containing protein</fullName>
    </submittedName>
</protein>
<accession>A0A7Y0A557</accession>
<gene>
    <name evidence="1" type="ORF">HHL20_05340</name>
</gene>
<reference evidence="1 2" key="1">
    <citation type="submission" date="2020-04" db="EMBL/GenBank/DDBJ databases">
        <title>Chryseobacterium sp. RJ-7-14 sp. nov., isolated from Jeju soil.</title>
        <authorList>
            <person name="Dahal R.H."/>
            <person name="Chaudhary D.K."/>
        </authorList>
    </citation>
    <scope>NUCLEOTIDE SEQUENCE [LARGE SCALE GENOMIC DNA]</scope>
    <source>
        <strain evidence="1 2">RJ-7-14</strain>
    </source>
</reference>
<dbReference type="EMBL" id="JABBGF010000001">
    <property type="protein sequence ID" value="NML56761.1"/>
    <property type="molecule type" value="Genomic_DNA"/>
</dbReference>
<name>A0A7Y0A557_9FLAO</name>
<dbReference type="AlphaFoldDB" id="A0A7Y0A557"/>
<evidence type="ECO:0000313" key="1">
    <source>
        <dbReference type="EMBL" id="NML56761.1"/>
    </source>
</evidence>
<evidence type="ECO:0000313" key="2">
    <source>
        <dbReference type="Proteomes" id="UP000552615"/>
    </source>
</evidence>